<sequence>MVSPTQDTDVIICGCGPTGALLAGYLGIMNIRCIVLEKEQEIVTDPRGIALDEDGIRLVQGLGLYSHVYTDIGTYVEKVKFVAGVHNDLYRQPFLTFDMGLSDGGGGHMGLLGHKQPALEKNMRLKMSREPTVDFRPSSTVVNISEDQENVYVNYKDKEGSIVKICSKFLVAADGKTGFTRKQYLEPKGIIMENTNTKYNETWVALNWKITLPTEDSHPNFPLWKLGYTPEDVYEKFFPSDFRFLCNPERPAVCGRFGPPDERLWRFEFVVIQEEDGHKMSEYESIKKIVFPYITHSGRKYGLPQDVTYPEDCIETLRCRPFTFAARSCNKWSLGRVLLSGDAAHVFPPFGGQGIASGFRDASGLAWRLAVACRSNFKDYELLFKGWYTERKQQLDRSLNTTVENGRFVTEKNFLKNFIRDWGLWTLQQIPQVRRILAKGDTRNGLHKYKFEEGMAFIPKGAGGLLFPQRFAKRLTSGNDHAEIVFTDDLIFDGSKKCLFQLVVLVDKLSEVADAADALVDIENLSNGELAIQDATFLVHDPLERNTNDSFRIARIATIEEFAASPLCEGRLKPVDFDIYRIKKEVANSKYIIVRPDRYVFATCNDKTELDEAAASLAKLLS</sequence>
<organism evidence="5 6">
    <name type="scientific">Umbelopsis ramanniana AG</name>
    <dbReference type="NCBI Taxonomy" id="1314678"/>
    <lineage>
        <taxon>Eukaryota</taxon>
        <taxon>Fungi</taxon>
        <taxon>Fungi incertae sedis</taxon>
        <taxon>Mucoromycota</taxon>
        <taxon>Mucoromycotina</taxon>
        <taxon>Umbelopsidomycetes</taxon>
        <taxon>Umbelopsidales</taxon>
        <taxon>Umbelopsidaceae</taxon>
        <taxon>Umbelopsis</taxon>
    </lineage>
</organism>
<dbReference type="PRINTS" id="PR00420">
    <property type="entry name" value="RNGMNOXGNASE"/>
</dbReference>
<evidence type="ECO:0000256" key="2">
    <source>
        <dbReference type="ARBA" id="ARBA00022827"/>
    </source>
</evidence>
<gene>
    <name evidence="5" type="ORF">K450DRAFT_242365</name>
</gene>
<dbReference type="AlphaFoldDB" id="A0AAD5EA32"/>
<dbReference type="Proteomes" id="UP001206595">
    <property type="component" value="Unassembled WGS sequence"/>
</dbReference>
<keyword evidence="3" id="KW-0560">Oxidoreductase</keyword>
<dbReference type="GO" id="GO:0008688">
    <property type="term" value="F:3-(3-hydroxyphenyl)propionate hydroxylase activity"/>
    <property type="evidence" value="ECO:0007669"/>
    <property type="project" value="TreeGrafter"/>
</dbReference>
<keyword evidence="2" id="KW-0274">FAD</keyword>
<evidence type="ECO:0000313" key="6">
    <source>
        <dbReference type="Proteomes" id="UP001206595"/>
    </source>
</evidence>
<dbReference type="GO" id="GO:0019622">
    <property type="term" value="P:3-(3-hydroxy)phenylpropionate catabolic process"/>
    <property type="evidence" value="ECO:0007669"/>
    <property type="project" value="TreeGrafter"/>
</dbReference>
<evidence type="ECO:0000256" key="3">
    <source>
        <dbReference type="ARBA" id="ARBA00023002"/>
    </source>
</evidence>
<dbReference type="RefSeq" id="XP_051444496.1">
    <property type="nucleotide sequence ID" value="XM_051589237.1"/>
</dbReference>
<evidence type="ECO:0000313" key="5">
    <source>
        <dbReference type="EMBL" id="KAI8579492.1"/>
    </source>
</evidence>
<dbReference type="PANTHER" id="PTHR43476:SF3">
    <property type="entry name" value="FAD-BINDING MONOOXYGENASE"/>
    <property type="match status" value="1"/>
</dbReference>
<dbReference type="GeneID" id="75914582"/>
<dbReference type="Gene3D" id="3.50.50.60">
    <property type="entry name" value="FAD/NAD(P)-binding domain"/>
    <property type="match status" value="2"/>
</dbReference>
<dbReference type="Pfam" id="PF01494">
    <property type="entry name" value="FAD_binding_3"/>
    <property type="match status" value="2"/>
</dbReference>
<dbReference type="InterPro" id="IPR036188">
    <property type="entry name" value="FAD/NAD-bd_sf"/>
</dbReference>
<reference evidence="5" key="1">
    <citation type="submission" date="2021-06" db="EMBL/GenBank/DDBJ databases">
        <authorList>
            <consortium name="DOE Joint Genome Institute"/>
            <person name="Mondo S.J."/>
            <person name="Amses K.R."/>
            <person name="Simmons D.R."/>
            <person name="Longcore J.E."/>
            <person name="Seto K."/>
            <person name="Alves G.H."/>
            <person name="Bonds A.E."/>
            <person name="Quandt C.A."/>
            <person name="Davis W.J."/>
            <person name="Chang Y."/>
            <person name="Letcher P.M."/>
            <person name="Powell M.J."/>
            <person name="Kuo A."/>
            <person name="Labutti K."/>
            <person name="Pangilinan J."/>
            <person name="Andreopoulos W."/>
            <person name="Tritt A."/>
            <person name="Riley R."/>
            <person name="Hundley H."/>
            <person name="Johnson J."/>
            <person name="Lipzen A."/>
            <person name="Barry K."/>
            <person name="Berbee M.L."/>
            <person name="Buchler N.E."/>
            <person name="Grigoriev I.V."/>
            <person name="Spatafora J.W."/>
            <person name="Stajich J.E."/>
            <person name="James T.Y."/>
        </authorList>
    </citation>
    <scope>NUCLEOTIDE SEQUENCE</scope>
    <source>
        <strain evidence="5">AG</strain>
    </source>
</reference>
<name>A0AAD5EA32_UMBRA</name>
<evidence type="ECO:0000259" key="4">
    <source>
        <dbReference type="Pfam" id="PF01494"/>
    </source>
</evidence>
<keyword evidence="1" id="KW-0285">Flavoprotein</keyword>
<dbReference type="SUPFAM" id="SSF51905">
    <property type="entry name" value="FAD/NAD(P)-binding domain"/>
    <property type="match status" value="1"/>
</dbReference>
<comment type="caution">
    <text evidence="5">The sequence shown here is derived from an EMBL/GenBank/DDBJ whole genome shotgun (WGS) entry which is preliminary data.</text>
</comment>
<reference evidence="5" key="2">
    <citation type="journal article" date="2022" name="Proc. Natl. Acad. Sci. U.S.A.">
        <title>Diploid-dominant life cycles characterize the early evolution of Fungi.</title>
        <authorList>
            <person name="Amses K.R."/>
            <person name="Simmons D.R."/>
            <person name="Longcore J.E."/>
            <person name="Mondo S.J."/>
            <person name="Seto K."/>
            <person name="Jeronimo G.H."/>
            <person name="Bonds A.E."/>
            <person name="Quandt C.A."/>
            <person name="Davis W.J."/>
            <person name="Chang Y."/>
            <person name="Federici B.A."/>
            <person name="Kuo A."/>
            <person name="LaButti K."/>
            <person name="Pangilinan J."/>
            <person name="Andreopoulos W."/>
            <person name="Tritt A."/>
            <person name="Riley R."/>
            <person name="Hundley H."/>
            <person name="Johnson J."/>
            <person name="Lipzen A."/>
            <person name="Barry K."/>
            <person name="Lang B.F."/>
            <person name="Cuomo C.A."/>
            <person name="Buchler N.E."/>
            <person name="Grigoriev I.V."/>
            <person name="Spatafora J.W."/>
            <person name="Stajich J.E."/>
            <person name="James T.Y."/>
        </authorList>
    </citation>
    <scope>NUCLEOTIDE SEQUENCE</scope>
    <source>
        <strain evidence="5">AG</strain>
    </source>
</reference>
<dbReference type="InterPro" id="IPR002938">
    <property type="entry name" value="FAD-bd"/>
</dbReference>
<dbReference type="InterPro" id="IPR050631">
    <property type="entry name" value="PheA/TfdB_FAD_monoxygenase"/>
</dbReference>
<feature type="domain" description="FAD-binding" evidence="4">
    <location>
        <begin position="7"/>
        <end position="210"/>
    </location>
</feature>
<accession>A0AAD5EA32</accession>
<dbReference type="EMBL" id="MU620920">
    <property type="protein sequence ID" value="KAI8579492.1"/>
    <property type="molecule type" value="Genomic_DNA"/>
</dbReference>
<dbReference type="GO" id="GO:0071949">
    <property type="term" value="F:FAD binding"/>
    <property type="evidence" value="ECO:0007669"/>
    <property type="project" value="InterPro"/>
</dbReference>
<keyword evidence="6" id="KW-1185">Reference proteome</keyword>
<evidence type="ECO:0000256" key="1">
    <source>
        <dbReference type="ARBA" id="ARBA00022630"/>
    </source>
</evidence>
<protein>
    <recommendedName>
        <fullName evidence="4">FAD-binding domain-containing protein</fullName>
    </recommendedName>
</protein>
<feature type="domain" description="FAD-binding" evidence="4">
    <location>
        <begin position="315"/>
        <end position="374"/>
    </location>
</feature>
<dbReference type="PANTHER" id="PTHR43476">
    <property type="entry name" value="3-(3-HYDROXY-PHENYL)PROPIONATE/3-HYDROXYCINNAMIC ACID HYDROXYLASE"/>
    <property type="match status" value="1"/>
</dbReference>
<proteinExistence type="predicted"/>